<name>A0A2P4P5B2_RHIID</name>
<accession>A0A2P4P5B2</accession>
<keyword evidence="2" id="KW-1185">Reference proteome</keyword>
<reference evidence="1 2" key="2">
    <citation type="journal article" date="2018" name="New Phytol.">
        <title>High intraspecific genome diversity in the model arbuscular mycorrhizal symbiont Rhizophagus irregularis.</title>
        <authorList>
            <person name="Chen E.C.H."/>
            <person name="Morin E."/>
            <person name="Beaudet D."/>
            <person name="Noel J."/>
            <person name="Yildirir G."/>
            <person name="Ndikumana S."/>
            <person name="Charron P."/>
            <person name="St-Onge C."/>
            <person name="Giorgi J."/>
            <person name="Kruger M."/>
            <person name="Marton T."/>
            <person name="Ropars J."/>
            <person name="Grigoriev I.V."/>
            <person name="Hainaut M."/>
            <person name="Henrissat B."/>
            <person name="Roux C."/>
            <person name="Martin F."/>
            <person name="Corradi N."/>
        </authorList>
    </citation>
    <scope>NUCLEOTIDE SEQUENCE [LARGE SCALE GENOMIC DNA]</scope>
    <source>
        <strain evidence="1 2">DAOM 197198</strain>
    </source>
</reference>
<evidence type="ECO:0000313" key="2">
    <source>
        <dbReference type="Proteomes" id="UP000018888"/>
    </source>
</evidence>
<reference evidence="1 2" key="1">
    <citation type="journal article" date="2013" name="Proc. Natl. Acad. Sci. U.S.A.">
        <title>Genome of an arbuscular mycorrhizal fungus provides insight into the oldest plant symbiosis.</title>
        <authorList>
            <person name="Tisserant E."/>
            <person name="Malbreil M."/>
            <person name="Kuo A."/>
            <person name="Kohler A."/>
            <person name="Symeonidi A."/>
            <person name="Balestrini R."/>
            <person name="Charron P."/>
            <person name="Duensing N."/>
            <person name="Frei Dit Frey N."/>
            <person name="Gianinazzi-Pearson V."/>
            <person name="Gilbert L.B."/>
            <person name="Handa Y."/>
            <person name="Herr J.R."/>
            <person name="Hijri M."/>
            <person name="Koul R."/>
            <person name="Kawaguchi M."/>
            <person name="Krajinski F."/>
            <person name="Lammers P.J."/>
            <person name="Masclaux F.G."/>
            <person name="Murat C."/>
            <person name="Morin E."/>
            <person name="Ndikumana S."/>
            <person name="Pagni M."/>
            <person name="Petitpierre D."/>
            <person name="Requena N."/>
            <person name="Rosikiewicz P."/>
            <person name="Riley R."/>
            <person name="Saito K."/>
            <person name="San Clemente H."/>
            <person name="Shapiro H."/>
            <person name="van Tuinen D."/>
            <person name="Becard G."/>
            <person name="Bonfante P."/>
            <person name="Paszkowski U."/>
            <person name="Shachar-Hill Y.Y."/>
            <person name="Tuskan G.A."/>
            <person name="Young P.W."/>
            <person name="Sanders I.R."/>
            <person name="Henrissat B."/>
            <person name="Rensing S.A."/>
            <person name="Grigoriev I.V."/>
            <person name="Corradi N."/>
            <person name="Roux C."/>
            <person name="Martin F."/>
        </authorList>
    </citation>
    <scope>NUCLEOTIDE SEQUENCE [LARGE SCALE GENOMIC DNA]</scope>
    <source>
        <strain evidence="1 2">DAOM 197198</strain>
    </source>
</reference>
<gene>
    <name evidence="1" type="ORF">GLOIN_2v1711900</name>
</gene>
<comment type="caution">
    <text evidence="1">The sequence shown here is derived from an EMBL/GenBank/DDBJ whole genome shotgun (WGS) entry which is preliminary data.</text>
</comment>
<organism evidence="1 2">
    <name type="scientific">Rhizophagus irregularis (strain DAOM 181602 / DAOM 197198 / MUCL 43194)</name>
    <name type="common">Arbuscular mycorrhizal fungus</name>
    <name type="synonym">Glomus intraradices</name>
    <dbReference type="NCBI Taxonomy" id="747089"/>
    <lineage>
        <taxon>Eukaryota</taxon>
        <taxon>Fungi</taxon>
        <taxon>Fungi incertae sedis</taxon>
        <taxon>Mucoromycota</taxon>
        <taxon>Glomeromycotina</taxon>
        <taxon>Glomeromycetes</taxon>
        <taxon>Glomerales</taxon>
        <taxon>Glomeraceae</taxon>
        <taxon>Rhizophagus</taxon>
    </lineage>
</organism>
<evidence type="ECO:0000313" key="1">
    <source>
        <dbReference type="EMBL" id="POG60575.1"/>
    </source>
</evidence>
<protein>
    <submittedName>
        <fullName evidence="1">Uncharacterized protein</fullName>
    </submittedName>
</protein>
<sequence>MVVYSWNIFVFSANLIIFCPKWKKLFFSIAQSLAFSIESILFSLLTKRRASVLILSHSIALDI</sequence>
<dbReference type="Proteomes" id="UP000018888">
    <property type="component" value="Unassembled WGS sequence"/>
</dbReference>
<proteinExistence type="predicted"/>
<dbReference type="EMBL" id="AUPC02000382">
    <property type="protein sequence ID" value="POG60575.1"/>
    <property type="molecule type" value="Genomic_DNA"/>
</dbReference>
<dbReference type="AlphaFoldDB" id="A0A2P4P5B2"/>